<dbReference type="Pfam" id="PF22453">
    <property type="entry name" value="TubZ-like_C"/>
    <property type="match status" value="1"/>
</dbReference>
<evidence type="ECO:0000259" key="3">
    <source>
        <dbReference type="Pfam" id="PF22453"/>
    </source>
</evidence>
<accession>A0ABT4H2M2</accession>
<feature type="domain" description="Tubulin/FtsZ GTPase" evidence="2">
    <location>
        <begin position="29"/>
        <end position="173"/>
    </location>
</feature>
<reference evidence="4 5" key="1">
    <citation type="submission" date="2022-05" db="EMBL/GenBank/DDBJ databases">
        <title>Genome Sequencing of Bee-Associated Microbes.</title>
        <authorList>
            <person name="Dunlap C."/>
        </authorList>
    </citation>
    <scope>NUCLEOTIDE SEQUENCE [LARGE SCALE GENOMIC DNA]</scope>
    <source>
        <strain evidence="4 5">NRRL B-04010</strain>
    </source>
</reference>
<evidence type="ECO:0000259" key="2">
    <source>
        <dbReference type="Pfam" id="PF00091"/>
    </source>
</evidence>
<dbReference type="SUPFAM" id="SSF52490">
    <property type="entry name" value="Tubulin nucleotide-binding domain-like"/>
    <property type="match status" value="1"/>
</dbReference>
<sequence>MAFDRIDGVWPLEGFLEQKNAAPGIKYGWIGIGQGGSKIVDAVAGIVDKAGNQVYPVMIINSNLGDMGKLKNISKKDMHPLVGYEQGVGKNPEVGKEAFMQNGAEIFDAVAEKMAGCSFIYVVGSLGGGTGTGAINVLADAISDYIGIPVGAIVSLPRPNEIESLNAYNAMAELTPKLSLIREDEEGRQYRALENLVVLDNDKIIKEHTTKPEVPNLTWDFYSNYKVASIMHEWNVITSLESDYTLDAADLLNHIILGGGILTYAKKKINLDEVTNRENLIDEIISCYKEKNVLANGFDYQNDMSSMALVVVIPRDKKGMLNQDTLEIIRTRIGKELPHINFYPGFATWGSRQHALVYTMAKMAGLPERAKKLRTEVEELRSRREESEKKASGFGMGEKISTGNTVTARRTVGGGNPFLKDASSNQAKMNNTPQTNQTTQTIRNPFPKKI</sequence>
<feature type="compositionally biased region" description="Low complexity" evidence="1">
    <location>
        <begin position="430"/>
        <end position="441"/>
    </location>
</feature>
<dbReference type="Pfam" id="PF00091">
    <property type="entry name" value="Tubulin"/>
    <property type="match status" value="1"/>
</dbReference>
<organism evidence="4 5">
    <name type="scientific">Paenibacillus alvei</name>
    <name type="common">Bacillus alvei</name>
    <dbReference type="NCBI Taxonomy" id="44250"/>
    <lineage>
        <taxon>Bacteria</taxon>
        <taxon>Bacillati</taxon>
        <taxon>Bacillota</taxon>
        <taxon>Bacilli</taxon>
        <taxon>Bacillales</taxon>
        <taxon>Paenibacillaceae</taxon>
        <taxon>Paenibacillus</taxon>
    </lineage>
</organism>
<dbReference type="EMBL" id="JAMDNP010000050">
    <property type="protein sequence ID" value="MCY9763203.1"/>
    <property type="molecule type" value="Genomic_DNA"/>
</dbReference>
<dbReference type="InterPro" id="IPR003008">
    <property type="entry name" value="Tubulin_FtsZ_GTPase"/>
</dbReference>
<proteinExistence type="predicted"/>
<name>A0ABT4H2M2_PAEAL</name>
<comment type="caution">
    <text evidence="4">The sequence shown here is derived from an EMBL/GenBank/DDBJ whole genome shotgun (WGS) entry which is preliminary data.</text>
</comment>
<keyword evidence="4" id="KW-0131">Cell cycle</keyword>
<keyword evidence="5" id="KW-1185">Reference proteome</keyword>
<dbReference type="GO" id="GO:0051301">
    <property type="term" value="P:cell division"/>
    <property type="evidence" value="ECO:0007669"/>
    <property type="project" value="UniProtKB-KW"/>
</dbReference>
<evidence type="ECO:0000256" key="1">
    <source>
        <dbReference type="SAM" id="MobiDB-lite"/>
    </source>
</evidence>
<feature type="compositionally biased region" description="Basic and acidic residues" evidence="1">
    <location>
        <begin position="380"/>
        <end position="391"/>
    </location>
</feature>
<gene>
    <name evidence="4" type="ORF">M5X12_21965</name>
</gene>
<dbReference type="InterPro" id="IPR054719">
    <property type="entry name" value="TubZ-like_C"/>
</dbReference>
<dbReference type="Proteomes" id="UP001527181">
    <property type="component" value="Unassembled WGS sequence"/>
</dbReference>
<feature type="domain" description="Tubulin-like protein TubZ-like C-terminal" evidence="3">
    <location>
        <begin position="233"/>
        <end position="374"/>
    </location>
</feature>
<keyword evidence="4" id="KW-0132">Cell division</keyword>
<dbReference type="Gene3D" id="3.40.50.1440">
    <property type="entry name" value="Tubulin/FtsZ, GTPase domain"/>
    <property type="match status" value="1"/>
</dbReference>
<feature type="region of interest" description="Disordered" evidence="1">
    <location>
        <begin position="380"/>
        <end position="450"/>
    </location>
</feature>
<dbReference type="InterPro" id="IPR036525">
    <property type="entry name" value="Tubulin/FtsZ_GTPase_sf"/>
</dbReference>
<evidence type="ECO:0000313" key="5">
    <source>
        <dbReference type="Proteomes" id="UP001527181"/>
    </source>
</evidence>
<protein>
    <submittedName>
        <fullName evidence="4">Cell division GTPase</fullName>
    </submittedName>
</protein>
<dbReference type="RefSeq" id="WP_268600184.1">
    <property type="nucleotide sequence ID" value="NZ_JAMDNP010000050.1"/>
</dbReference>
<evidence type="ECO:0000313" key="4">
    <source>
        <dbReference type="EMBL" id="MCY9763203.1"/>
    </source>
</evidence>